<feature type="region of interest" description="Disordered" evidence="1">
    <location>
        <begin position="348"/>
        <end position="390"/>
    </location>
</feature>
<dbReference type="AlphaFoldDB" id="A0A6C0ANX7"/>
<feature type="region of interest" description="Disordered" evidence="1">
    <location>
        <begin position="435"/>
        <end position="471"/>
    </location>
</feature>
<protein>
    <submittedName>
        <fullName evidence="2">Uncharacterized protein</fullName>
    </submittedName>
</protein>
<accession>A0A6C0ANX7</accession>
<organism evidence="2">
    <name type="scientific">viral metagenome</name>
    <dbReference type="NCBI Taxonomy" id="1070528"/>
    <lineage>
        <taxon>unclassified sequences</taxon>
        <taxon>metagenomes</taxon>
        <taxon>organismal metagenomes</taxon>
    </lineage>
</organism>
<dbReference type="Pfam" id="PF19071">
    <property type="entry name" value="DUF5767"/>
    <property type="match status" value="1"/>
</dbReference>
<dbReference type="EMBL" id="MN740731">
    <property type="protein sequence ID" value="QHS81203.1"/>
    <property type="molecule type" value="Genomic_DNA"/>
</dbReference>
<evidence type="ECO:0000313" key="2">
    <source>
        <dbReference type="EMBL" id="QHS81203.1"/>
    </source>
</evidence>
<proteinExistence type="predicted"/>
<name>A0A6C0ANX7_9ZZZZ</name>
<feature type="compositionally biased region" description="Polar residues" evidence="1">
    <location>
        <begin position="105"/>
        <end position="115"/>
    </location>
</feature>
<reference evidence="2" key="1">
    <citation type="journal article" date="2020" name="Nature">
        <title>Giant virus diversity and host interactions through global metagenomics.</title>
        <authorList>
            <person name="Schulz F."/>
            <person name="Roux S."/>
            <person name="Paez-Espino D."/>
            <person name="Jungbluth S."/>
            <person name="Walsh D.A."/>
            <person name="Denef V.J."/>
            <person name="McMahon K.D."/>
            <person name="Konstantinidis K.T."/>
            <person name="Eloe-Fadrosh E.A."/>
            <person name="Kyrpides N.C."/>
            <person name="Woyke T."/>
        </authorList>
    </citation>
    <scope>NUCLEOTIDE SEQUENCE</scope>
    <source>
        <strain evidence="2">GVMAG-S-1101161-73</strain>
    </source>
</reference>
<dbReference type="InterPro" id="IPR043910">
    <property type="entry name" value="DUF5767"/>
</dbReference>
<feature type="region of interest" description="Disordered" evidence="1">
    <location>
        <begin position="96"/>
        <end position="140"/>
    </location>
</feature>
<feature type="compositionally biased region" description="Polar residues" evidence="1">
    <location>
        <begin position="362"/>
        <end position="375"/>
    </location>
</feature>
<sequence>MNVSIQEMQSAASNMGSMDQINVSSEIGNVIEVTELSDDLGLNLLANQNRSKPEGTQSFGSAPIRLSVSDDMKPIQFDTLEPIDLNNFGNTFGNMTDSSSASSSNTLPQISISKESSPYNNYQSSSSPSISLTPAPPRDLEKERQDKIEYLNKLQRLESKGYPVSKRFTMDNSFEEIKQEYTRLVDARNLEGSLRFQRQMLMGAITGLEWMNDKFDPFDIKLEGWSESVHTNVEDFDEIFEELYDKYKDRGKMAPEMRLMMAVAGSGFMCHVSNSFFRQKMPTMDDVLKSNPMLAKQMAQAAAAQAGPGFGNFMGMAMGMPGMQGMPGAQGMGGGGPPNMPASAMAMDPPGPTGGFFGSSGRSAANPSQMSSSGSVDPGQRREMKGPSGVDDILRTFEDVRKAEMDSIGVRTMPVNVTMPTQQQPAMVAVSELQSVASDEYSQADSTRSGINRRRAGRRPAPVGSTVSLDV</sequence>
<feature type="compositionally biased region" description="Polar residues" evidence="1">
    <location>
        <begin position="435"/>
        <end position="450"/>
    </location>
</feature>
<feature type="compositionally biased region" description="Low complexity" evidence="1">
    <location>
        <begin position="116"/>
        <end position="131"/>
    </location>
</feature>
<evidence type="ECO:0000256" key="1">
    <source>
        <dbReference type="SAM" id="MobiDB-lite"/>
    </source>
</evidence>